<dbReference type="RefSeq" id="WP_218544940.1">
    <property type="nucleotide sequence ID" value="NZ_JAGSPD010000003.1"/>
</dbReference>
<evidence type="ECO:0000313" key="2">
    <source>
        <dbReference type="Proteomes" id="UP001138894"/>
    </source>
</evidence>
<protein>
    <recommendedName>
        <fullName evidence="3">Phage virion morphogenesis family protein</fullName>
    </recommendedName>
</protein>
<dbReference type="Proteomes" id="UP001138894">
    <property type="component" value="Unassembled WGS sequence"/>
</dbReference>
<dbReference type="EMBL" id="JAGSPD010000003">
    <property type="protein sequence ID" value="MBV7268385.1"/>
    <property type="molecule type" value="Genomic_DNA"/>
</dbReference>
<sequence length="170" mass="19965">MSQINQIPDFLGMAEQLKVDLQMDAEIMGMDFIHQNFYDEGWHGAAYESWETRKQSSTYNLLRVTNYLFNSINVSSSSVEQVVFEADAPYAEIHNSGGILNIPVTKRSRKFFWAMFKATGDKKWKWMALTKKERFTIKMDKRQFMGDSPSFDKQWDAHVINEILTRFKRL</sequence>
<accession>A0A9X1F9E7</accession>
<keyword evidence="2" id="KW-1185">Reference proteome</keyword>
<evidence type="ECO:0000313" key="1">
    <source>
        <dbReference type="EMBL" id="MBV7268385.1"/>
    </source>
</evidence>
<dbReference type="AlphaFoldDB" id="A0A9X1F9E7"/>
<proteinExistence type="predicted"/>
<reference evidence="1" key="1">
    <citation type="submission" date="2021-04" db="EMBL/GenBank/DDBJ databases">
        <authorList>
            <person name="Pira H."/>
            <person name="Risdian C."/>
            <person name="Wink J."/>
        </authorList>
    </citation>
    <scope>NUCLEOTIDE SEQUENCE</scope>
    <source>
        <strain evidence="1">WHY3</strain>
    </source>
</reference>
<evidence type="ECO:0008006" key="3">
    <source>
        <dbReference type="Google" id="ProtNLM"/>
    </source>
</evidence>
<organism evidence="1 2">
    <name type="scientific">Winogradskyella luteola</name>
    <dbReference type="NCBI Taxonomy" id="2828330"/>
    <lineage>
        <taxon>Bacteria</taxon>
        <taxon>Pseudomonadati</taxon>
        <taxon>Bacteroidota</taxon>
        <taxon>Flavobacteriia</taxon>
        <taxon>Flavobacteriales</taxon>
        <taxon>Flavobacteriaceae</taxon>
        <taxon>Winogradskyella</taxon>
    </lineage>
</organism>
<comment type="caution">
    <text evidence="1">The sequence shown here is derived from an EMBL/GenBank/DDBJ whole genome shotgun (WGS) entry which is preliminary data.</text>
</comment>
<gene>
    <name evidence="1" type="ORF">KCG49_04150</name>
</gene>
<name>A0A9X1F9E7_9FLAO</name>